<comment type="caution">
    <text evidence="1">The sequence shown here is derived from an EMBL/GenBank/DDBJ whole genome shotgun (WGS) entry which is preliminary data.</text>
</comment>
<organism evidence="1 2">
    <name type="scientific">Dermatophagoides pteronyssinus</name>
    <name type="common">European house dust mite</name>
    <dbReference type="NCBI Taxonomy" id="6956"/>
    <lineage>
        <taxon>Eukaryota</taxon>
        <taxon>Metazoa</taxon>
        <taxon>Ecdysozoa</taxon>
        <taxon>Arthropoda</taxon>
        <taxon>Chelicerata</taxon>
        <taxon>Arachnida</taxon>
        <taxon>Acari</taxon>
        <taxon>Acariformes</taxon>
        <taxon>Sarcoptiformes</taxon>
        <taxon>Astigmata</taxon>
        <taxon>Psoroptidia</taxon>
        <taxon>Analgoidea</taxon>
        <taxon>Pyroglyphidae</taxon>
        <taxon>Dermatophagoidinae</taxon>
        <taxon>Dermatophagoides</taxon>
    </lineage>
</organism>
<dbReference type="Proteomes" id="UP000887458">
    <property type="component" value="Unassembled WGS sequence"/>
</dbReference>
<reference evidence="1 2" key="2">
    <citation type="journal article" date="2022" name="Mol. Biol. Evol.">
        <title>Comparative Genomics Reveals Insights into the Divergent Evolution of Astigmatic Mites and Household Pest Adaptations.</title>
        <authorList>
            <person name="Xiong Q."/>
            <person name="Wan A.T."/>
            <person name="Liu X."/>
            <person name="Fung C.S."/>
            <person name="Xiao X."/>
            <person name="Malainual N."/>
            <person name="Hou J."/>
            <person name="Wang L."/>
            <person name="Wang M."/>
            <person name="Yang K.Y."/>
            <person name="Cui Y."/>
            <person name="Leung E.L."/>
            <person name="Nong W."/>
            <person name="Shin S.K."/>
            <person name="Au S.W."/>
            <person name="Jeong K.Y."/>
            <person name="Chew F.T."/>
            <person name="Hui J.H."/>
            <person name="Leung T.F."/>
            <person name="Tungtrongchitr A."/>
            <person name="Zhong N."/>
            <person name="Liu Z."/>
            <person name="Tsui S.K."/>
        </authorList>
    </citation>
    <scope>NUCLEOTIDE SEQUENCE [LARGE SCALE GENOMIC DNA]</scope>
    <source>
        <strain evidence="1">Derp</strain>
    </source>
</reference>
<accession>A0ABQ8JVH9</accession>
<evidence type="ECO:0000313" key="2">
    <source>
        <dbReference type="Proteomes" id="UP000887458"/>
    </source>
</evidence>
<protein>
    <submittedName>
        <fullName evidence="1">Uncharacterized protein</fullName>
    </submittedName>
</protein>
<sequence>MITIEMILYNQINWIELDFNNSFSLLQSPPPPSLIFFSLGTKQQQQKSSNNQSKKERKEKKFCILRLQEPTFWWLPCDSIKKDLKSKSLNGK</sequence>
<name>A0ABQ8JVH9_DERPT</name>
<dbReference type="EMBL" id="NJHN03000012">
    <property type="protein sequence ID" value="KAH9426252.1"/>
    <property type="molecule type" value="Genomic_DNA"/>
</dbReference>
<keyword evidence="2" id="KW-1185">Reference proteome</keyword>
<reference evidence="1 2" key="1">
    <citation type="journal article" date="2018" name="J. Allergy Clin. Immunol.">
        <title>High-quality assembly of Dermatophagoides pteronyssinus genome and transcriptome reveals a wide range of novel allergens.</title>
        <authorList>
            <person name="Liu X.Y."/>
            <person name="Yang K.Y."/>
            <person name="Wang M.Q."/>
            <person name="Kwok J.S."/>
            <person name="Zeng X."/>
            <person name="Yang Z."/>
            <person name="Xiao X.J."/>
            <person name="Lau C.P."/>
            <person name="Li Y."/>
            <person name="Huang Z.M."/>
            <person name="Ba J.G."/>
            <person name="Yim A.K."/>
            <person name="Ouyang C.Y."/>
            <person name="Ngai S.M."/>
            <person name="Chan T.F."/>
            <person name="Leung E.L."/>
            <person name="Liu L."/>
            <person name="Liu Z.G."/>
            <person name="Tsui S.K."/>
        </authorList>
    </citation>
    <scope>NUCLEOTIDE SEQUENCE [LARGE SCALE GENOMIC DNA]</scope>
    <source>
        <strain evidence="1">Derp</strain>
    </source>
</reference>
<evidence type="ECO:0000313" key="1">
    <source>
        <dbReference type="EMBL" id="KAH9426252.1"/>
    </source>
</evidence>
<gene>
    <name evidence="1" type="ORF">DERP_007192</name>
</gene>
<proteinExistence type="predicted"/>